<dbReference type="InParanoid" id="A0A3N1G9H0"/>
<dbReference type="RefSeq" id="WP_123381180.1">
    <property type="nucleotide sequence ID" value="NZ_RJKN01000009.1"/>
</dbReference>
<dbReference type="GO" id="GO:0008713">
    <property type="term" value="F:ADP-heptose-lipopolysaccharide heptosyltransferase activity"/>
    <property type="evidence" value="ECO:0007669"/>
    <property type="project" value="TreeGrafter"/>
</dbReference>
<dbReference type="SUPFAM" id="SSF53756">
    <property type="entry name" value="UDP-Glycosyltransferase/glycogen phosphorylase"/>
    <property type="match status" value="1"/>
</dbReference>
<evidence type="ECO:0000256" key="1">
    <source>
        <dbReference type="ARBA" id="ARBA00022676"/>
    </source>
</evidence>
<dbReference type="AlphaFoldDB" id="A0A3N1G9H0"/>
<dbReference type="PANTHER" id="PTHR30160:SF1">
    <property type="entry name" value="LIPOPOLYSACCHARIDE 1,2-N-ACETYLGLUCOSAMINETRANSFERASE-RELATED"/>
    <property type="match status" value="1"/>
</dbReference>
<dbReference type="PANTHER" id="PTHR30160">
    <property type="entry name" value="TETRAACYLDISACCHARIDE 4'-KINASE-RELATED"/>
    <property type="match status" value="1"/>
</dbReference>
<evidence type="ECO:0000256" key="2">
    <source>
        <dbReference type="ARBA" id="ARBA00022679"/>
    </source>
</evidence>
<sequence>MTAPAAPRGRVLAVRLDSDGDVLLTGPAVRALGTGADGRPREVDLLVSPDGRGAAALLPGVAQVHVVRVPWSGYRPPPLDLAAVEELLAWLRGRAHEEVVVVTSFHQSPLPMALLARMAGAPRVVGTSEDYPGSLLDVRHRRGGGADGSGGGHEVLAALDLVAATGRAVDADDPATTRLAVRDDLVDAAAAALPADLAALEAPEGRRRLVVVHPGASVPARAPSPAVAGEAVAALVADGWDVVVTGSPGERALVADVVAHAADAPAPAAGRAGAATGRLVDAAGRTDLAGLAALLRAARAVVVGNTGPAHLAAAVGTPVVSLFSPVVPAERWAPWGVPVALLGDQAAPCALSRARECPVEGHPCLALRGGTVVEALRSVVGAAP</sequence>
<protein>
    <submittedName>
        <fullName evidence="3">ADP-heptose:LPS heptosyltransferase</fullName>
    </submittedName>
</protein>
<dbReference type="OrthoDB" id="9783989at2"/>
<dbReference type="Proteomes" id="UP000276232">
    <property type="component" value="Unassembled WGS sequence"/>
</dbReference>
<dbReference type="CDD" id="cd03789">
    <property type="entry name" value="GT9_LPS_heptosyltransferase"/>
    <property type="match status" value="1"/>
</dbReference>
<dbReference type="Pfam" id="PF01075">
    <property type="entry name" value="Glyco_transf_9"/>
    <property type="match status" value="1"/>
</dbReference>
<reference evidence="3 4" key="1">
    <citation type="journal article" date="2015" name="Stand. Genomic Sci.">
        <title>Genomic Encyclopedia of Bacterial and Archaeal Type Strains, Phase III: the genomes of soil and plant-associated and newly described type strains.</title>
        <authorList>
            <person name="Whitman W.B."/>
            <person name="Woyke T."/>
            <person name="Klenk H.P."/>
            <person name="Zhou Y."/>
            <person name="Lilburn T.G."/>
            <person name="Beck B.J."/>
            <person name="De Vos P."/>
            <person name="Vandamme P."/>
            <person name="Eisen J.A."/>
            <person name="Garrity G."/>
            <person name="Hugenholtz P."/>
            <person name="Kyrpides N.C."/>
        </authorList>
    </citation>
    <scope>NUCLEOTIDE SEQUENCE [LARGE SCALE GENOMIC DNA]</scope>
    <source>
        <strain evidence="3 4">CECT 7306</strain>
    </source>
</reference>
<name>A0A3N1G9H0_9ACTN</name>
<dbReference type="GO" id="GO:0005829">
    <property type="term" value="C:cytosol"/>
    <property type="evidence" value="ECO:0007669"/>
    <property type="project" value="TreeGrafter"/>
</dbReference>
<dbReference type="EMBL" id="RJKN01000009">
    <property type="protein sequence ID" value="ROP26883.1"/>
    <property type="molecule type" value="Genomic_DNA"/>
</dbReference>
<dbReference type="InterPro" id="IPR051199">
    <property type="entry name" value="LPS_LOS_Heptosyltrfase"/>
</dbReference>
<organism evidence="3 4">
    <name type="scientific">Pseudokineococcus lusitanus</name>
    <dbReference type="NCBI Taxonomy" id="763993"/>
    <lineage>
        <taxon>Bacteria</taxon>
        <taxon>Bacillati</taxon>
        <taxon>Actinomycetota</taxon>
        <taxon>Actinomycetes</taxon>
        <taxon>Kineosporiales</taxon>
        <taxon>Kineosporiaceae</taxon>
        <taxon>Pseudokineococcus</taxon>
    </lineage>
</organism>
<accession>A0A3N1G9H0</accession>
<evidence type="ECO:0000313" key="4">
    <source>
        <dbReference type="Proteomes" id="UP000276232"/>
    </source>
</evidence>
<keyword evidence="2 3" id="KW-0808">Transferase</keyword>
<keyword evidence="4" id="KW-1185">Reference proteome</keyword>
<gene>
    <name evidence="3" type="ORF">EDC03_3120</name>
</gene>
<dbReference type="InterPro" id="IPR002201">
    <property type="entry name" value="Glyco_trans_9"/>
</dbReference>
<evidence type="ECO:0000313" key="3">
    <source>
        <dbReference type="EMBL" id="ROP26883.1"/>
    </source>
</evidence>
<proteinExistence type="predicted"/>
<keyword evidence="1" id="KW-0328">Glycosyltransferase</keyword>
<comment type="caution">
    <text evidence="3">The sequence shown here is derived from an EMBL/GenBank/DDBJ whole genome shotgun (WGS) entry which is preliminary data.</text>
</comment>
<dbReference type="Gene3D" id="3.40.50.2000">
    <property type="entry name" value="Glycogen Phosphorylase B"/>
    <property type="match status" value="2"/>
</dbReference>
<dbReference type="GO" id="GO:0009244">
    <property type="term" value="P:lipopolysaccharide core region biosynthetic process"/>
    <property type="evidence" value="ECO:0007669"/>
    <property type="project" value="TreeGrafter"/>
</dbReference>